<evidence type="ECO:0000256" key="2">
    <source>
        <dbReference type="SAM" id="Phobius"/>
    </source>
</evidence>
<sequence length="372" mass="37572">MAAPQRSAVRRTGQLLTGLGALVVLVGVLAGAPIALLAFAGNPLPEHLPTLAEVGTALTSRDDGQLFLRALAVVGWFGWATFAFSVLVELVAQVLRRPAPKLPGMGRQQRAAAALVGSVAVILAASPAAASAATLAAPTPAVALAAPVSTVAPTLRPVSATDSTAPPVYRVAKGDYLGDVAERYLDDFERYGEVARLNRLTDPNRIRPGQLLKLPQSASDAGARAHAAGRLVVRPSRPAPAPGTPGRAGFGAAPQGPGAVSQAPGARPGDADGAGATGQAPKGKPSPHTPAPDRTRTVAPRADDPMGPPPAMAAGASRATVDDGINRPLAISAVLAVASMVGAQIGAVLGLRRRPVVRAAGRALAIGRHRKD</sequence>
<keyword evidence="2" id="KW-0472">Membrane</keyword>
<evidence type="ECO:0000313" key="4">
    <source>
        <dbReference type="EMBL" id="XBP92387.1"/>
    </source>
</evidence>
<protein>
    <submittedName>
        <fullName evidence="4">LysM peptidoglycan-binding domain-containing protein</fullName>
    </submittedName>
</protein>
<evidence type="ECO:0000259" key="3">
    <source>
        <dbReference type="PROSITE" id="PS51782"/>
    </source>
</evidence>
<dbReference type="InterPro" id="IPR018392">
    <property type="entry name" value="LysM"/>
</dbReference>
<feature type="compositionally biased region" description="Basic and acidic residues" evidence="1">
    <location>
        <begin position="291"/>
        <end position="304"/>
    </location>
</feature>
<feature type="domain" description="LysM" evidence="3">
    <location>
        <begin position="167"/>
        <end position="214"/>
    </location>
</feature>
<reference evidence="4" key="1">
    <citation type="submission" date="2024-01" db="EMBL/GenBank/DDBJ databases">
        <title>The genome sequence of Micromonospora mangrovi CCTCC AA 2012012.</title>
        <authorList>
            <person name="Gao J."/>
        </authorList>
    </citation>
    <scope>NUCLEOTIDE SEQUENCE</scope>
    <source>
        <strain evidence="4">CCTCC AA 2012012</strain>
    </source>
</reference>
<name>A0AAU7M4C3_9ACTN</name>
<dbReference type="PROSITE" id="PS51782">
    <property type="entry name" value="LYSM"/>
    <property type="match status" value="1"/>
</dbReference>
<accession>A0AAU7M4C3</accession>
<reference evidence="5" key="2">
    <citation type="submission" date="2024-06" db="EMBL/GenBank/DDBJ databases">
        <title>Micromonospora mangrovi CCTCC AA 2012012 genome sequences.</title>
        <authorList>
            <person name="Gao J."/>
        </authorList>
    </citation>
    <scope>NUCLEOTIDE SEQUENCE</scope>
    <source>
        <strain evidence="5">CCTCC AA 2012012</strain>
    </source>
</reference>
<dbReference type="EMBL" id="CP157762">
    <property type="protein sequence ID" value="XBP92387.1"/>
    <property type="molecule type" value="Genomic_DNA"/>
</dbReference>
<dbReference type="CDD" id="cd00118">
    <property type="entry name" value="LysM"/>
    <property type="match status" value="1"/>
</dbReference>
<feature type="transmembrane region" description="Helical" evidence="2">
    <location>
        <begin position="66"/>
        <end position="91"/>
    </location>
</feature>
<organism evidence="4">
    <name type="scientific">Micromonospora sp. CCTCC AA 2012012</name>
    <dbReference type="NCBI Taxonomy" id="3111921"/>
    <lineage>
        <taxon>Bacteria</taxon>
        <taxon>Bacillati</taxon>
        <taxon>Actinomycetota</taxon>
        <taxon>Actinomycetes</taxon>
        <taxon>Micromonosporales</taxon>
        <taxon>Micromonosporaceae</taxon>
        <taxon>Micromonospora</taxon>
    </lineage>
</organism>
<dbReference type="SUPFAM" id="SSF54106">
    <property type="entry name" value="LysM domain"/>
    <property type="match status" value="1"/>
</dbReference>
<keyword evidence="2" id="KW-1133">Transmembrane helix</keyword>
<dbReference type="AlphaFoldDB" id="A0AAU7M4C3"/>
<gene>
    <name evidence="5" type="ORF">ABUL08_22625</name>
    <name evidence="4" type="ORF">VK199_22550</name>
</gene>
<dbReference type="SMART" id="SM00257">
    <property type="entry name" value="LysM"/>
    <property type="match status" value="1"/>
</dbReference>
<dbReference type="Pfam" id="PF01476">
    <property type="entry name" value="LysM"/>
    <property type="match status" value="1"/>
</dbReference>
<dbReference type="RefSeq" id="WP_350931972.1">
    <property type="nucleotide sequence ID" value="NZ_CP157762.1"/>
</dbReference>
<feature type="transmembrane region" description="Helical" evidence="2">
    <location>
        <begin position="329"/>
        <end position="351"/>
    </location>
</feature>
<evidence type="ECO:0000313" key="5">
    <source>
        <dbReference type="EMBL" id="XCH73084.1"/>
    </source>
</evidence>
<proteinExistence type="predicted"/>
<feature type="compositionally biased region" description="Low complexity" evidence="1">
    <location>
        <begin position="244"/>
        <end position="281"/>
    </location>
</feature>
<dbReference type="Gene3D" id="3.10.350.10">
    <property type="entry name" value="LysM domain"/>
    <property type="match status" value="1"/>
</dbReference>
<feature type="region of interest" description="Disordered" evidence="1">
    <location>
        <begin position="215"/>
        <end position="317"/>
    </location>
</feature>
<feature type="transmembrane region" description="Helical" evidence="2">
    <location>
        <begin position="111"/>
        <end position="130"/>
    </location>
</feature>
<dbReference type="EMBL" id="CP159342">
    <property type="protein sequence ID" value="XCH73084.1"/>
    <property type="molecule type" value="Genomic_DNA"/>
</dbReference>
<keyword evidence="2" id="KW-0812">Transmembrane</keyword>
<feature type="transmembrane region" description="Helical" evidence="2">
    <location>
        <begin position="15"/>
        <end position="40"/>
    </location>
</feature>
<evidence type="ECO:0000256" key="1">
    <source>
        <dbReference type="SAM" id="MobiDB-lite"/>
    </source>
</evidence>
<feature type="compositionally biased region" description="Low complexity" evidence="1">
    <location>
        <begin position="217"/>
        <end position="236"/>
    </location>
</feature>
<dbReference type="InterPro" id="IPR036779">
    <property type="entry name" value="LysM_dom_sf"/>
</dbReference>